<dbReference type="PANTHER" id="PTHR21505">
    <property type="entry name" value="MADF DOMAIN-CONTAINING PROTEIN-RELATED"/>
    <property type="match status" value="1"/>
</dbReference>
<dbReference type="OrthoDB" id="7476629at2759"/>
<evidence type="ECO:0000313" key="3">
    <source>
        <dbReference type="EMBL" id="RZC27646.1"/>
    </source>
</evidence>
<feature type="domain" description="MADF" evidence="2">
    <location>
        <begin position="17"/>
        <end position="115"/>
    </location>
</feature>
<feature type="region of interest" description="Disordered" evidence="1">
    <location>
        <begin position="199"/>
        <end position="242"/>
    </location>
</feature>
<evidence type="ECO:0000256" key="1">
    <source>
        <dbReference type="SAM" id="MobiDB-lite"/>
    </source>
</evidence>
<evidence type="ECO:0000313" key="4">
    <source>
        <dbReference type="Proteomes" id="UP000292052"/>
    </source>
</evidence>
<evidence type="ECO:0000259" key="2">
    <source>
        <dbReference type="PROSITE" id="PS51029"/>
    </source>
</evidence>
<protein>
    <recommendedName>
        <fullName evidence="2">MADF domain-containing protein</fullName>
    </recommendedName>
</protein>
<name>A0A482VFT4_ASBVE</name>
<accession>A0A482VFT4</accession>
<dbReference type="Proteomes" id="UP000292052">
    <property type="component" value="Unassembled WGS sequence"/>
</dbReference>
<dbReference type="PROSITE" id="PS51029">
    <property type="entry name" value="MADF"/>
    <property type="match status" value="1"/>
</dbReference>
<dbReference type="SMART" id="SM00595">
    <property type="entry name" value="MADF"/>
    <property type="match status" value="1"/>
</dbReference>
<dbReference type="InterPro" id="IPR006578">
    <property type="entry name" value="MADF-dom"/>
</dbReference>
<dbReference type="Pfam" id="PF10545">
    <property type="entry name" value="MADF_DNA_bdg"/>
    <property type="match status" value="2"/>
</dbReference>
<comment type="caution">
    <text evidence="3">The sequence shown here is derived from an EMBL/GenBank/DDBJ whole genome shotgun (WGS) entry which is preliminary data.</text>
</comment>
<reference evidence="3 4" key="1">
    <citation type="submission" date="2017-03" db="EMBL/GenBank/DDBJ databases">
        <title>Genome of the blue death feigning beetle - Asbolus verrucosus.</title>
        <authorList>
            <person name="Rider S.D."/>
        </authorList>
    </citation>
    <scope>NUCLEOTIDE SEQUENCE [LARGE SCALE GENOMIC DNA]</scope>
    <source>
        <strain evidence="3">Butters</strain>
        <tissue evidence="3">Head and leg muscle</tissue>
    </source>
</reference>
<gene>
    <name evidence="3" type="ORF">BDFB_006597</name>
</gene>
<proteinExistence type="predicted"/>
<dbReference type="AlphaFoldDB" id="A0A482VFT4"/>
<keyword evidence="4" id="KW-1185">Reference proteome</keyword>
<organism evidence="3 4">
    <name type="scientific">Asbolus verrucosus</name>
    <name type="common">Desert ironclad beetle</name>
    <dbReference type="NCBI Taxonomy" id="1661398"/>
    <lineage>
        <taxon>Eukaryota</taxon>
        <taxon>Metazoa</taxon>
        <taxon>Ecdysozoa</taxon>
        <taxon>Arthropoda</taxon>
        <taxon>Hexapoda</taxon>
        <taxon>Insecta</taxon>
        <taxon>Pterygota</taxon>
        <taxon>Neoptera</taxon>
        <taxon>Endopterygota</taxon>
        <taxon>Coleoptera</taxon>
        <taxon>Polyphaga</taxon>
        <taxon>Cucujiformia</taxon>
        <taxon>Tenebrionidae</taxon>
        <taxon>Pimeliinae</taxon>
        <taxon>Asbolus</taxon>
    </lineage>
</organism>
<sequence length="299" mass="35300">MDRSVYVLSEHEVFMREFIALYKQHPVLWQQKHPQYRNRSERTEAYEVLVKKCQQYYPEADEDFVRMKIDSMRSTFRKERRKVLNSKENSKNPEDVYKPSLWYYELLLFTAGEEAENESNTNSGTEKDEMSTVCNNPEDGNLVKIPFWSREHSALLISFYKNYPSLYSTSHPQYRNKRKRNEAVKKITDKLMAVTGKYFHSEDRRKSRRKNSSSEESDDDLEIKKESDSSLSSESAQLEEKQSVVDDDIYDTIAKNVAHKLRDMTKEQRTIAEKIVKDVMYHGQMENLTVHSRLSLDGS</sequence>
<dbReference type="PANTHER" id="PTHR21505:SF8">
    <property type="entry name" value="DPT-YFP REPRESSOR BY OVEREXPRESSION, ISOFORM D-RELATED"/>
    <property type="match status" value="1"/>
</dbReference>
<feature type="region of interest" description="Disordered" evidence="1">
    <location>
        <begin position="114"/>
        <end position="133"/>
    </location>
</feature>
<dbReference type="EMBL" id="QDEB01103359">
    <property type="protein sequence ID" value="RZC27646.1"/>
    <property type="molecule type" value="Genomic_DNA"/>
</dbReference>